<evidence type="ECO:0008006" key="15">
    <source>
        <dbReference type="Google" id="ProtNLM"/>
    </source>
</evidence>
<dbReference type="OrthoDB" id="100582at2759"/>
<feature type="compositionally biased region" description="Polar residues" evidence="11">
    <location>
        <begin position="51"/>
        <end position="64"/>
    </location>
</feature>
<dbReference type="EMBL" id="JAGDFM010000237">
    <property type="protein sequence ID" value="KAG7381633.1"/>
    <property type="molecule type" value="Genomic_DNA"/>
</dbReference>
<protein>
    <recommendedName>
        <fullName evidence="15">Nucleotide-diphospho-sugar transferase</fullName>
    </recommendedName>
</protein>
<evidence type="ECO:0000313" key="14">
    <source>
        <dbReference type="Proteomes" id="UP000694044"/>
    </source>
</evidence>
<evidence type="ECO:0000256" key="11">
    <source>
        <dbReference type="SAM" id="MobiDB-lite"/>
    </source>
</evidence>
<dbReference type="GO" id="GO:0000026">
    <property type="term" value="F:alpha-1,2-mannosyltransferase activity"/>
    <property type="evidence" value="ECO:0007669"/>
    <property type="project" value="TreeGrafter"/>
</dbReference>
<dbReference type="Pfam" id="PF11051">
    <property type="entry name" value="Mannosyl_trans3"/>
    <property type="match status" value="1"/>
</dbReference>
<feature type="compositionally biased region" description="Low complexity" evidence="11">
    <location>
        <begin position="65"/>
        <end position="86"/>
    </location>
</feature>
<name>A0A8T1VNJ7_9STRA</name>
<evidence type="ECO:0000256" key="5">
    <source>
        <dbReference type="ARBA" id="ARBA00022692"/>
    </source>
</evidence>
<dbReference type="InterPro" id="IPR022751">
    <property type="entry name" value="Alpha_mannosyltransferase"/>
</dbReference>
<comment type="subcellular location">
    <subcellularLocation>
        <location evidence="10">Endomembrane system</location>
        <topology evidence="10">Single-pass membrane protein</topology>
    </subcellularLocation>
    <subcellularLocation>
        <location evidence="1">Golgi apparatus membrane</location>
    </subcellularLocation>
    <subcellularLocation>
        <location evidence="2">Membrane</location>
        <topology evidence="2">Single-pass type II membrane protein</topology>
    </subcellularLocation>
</comment>
<evidence type="ECO:0000256" key="3">
    <source>
        <dbReference type="ARBA" id="ARBA00009105"/>
    </source>
</evidence>
<proteinExistence type="inferred from homology"/>
<evidence type="ECO:0000256" key="7">
    <source>
        <dbReference type="ARBA" id="ARBA00022989"/>
    </source>
</evidence>
<evidence type="ECO:0000256" key="8">
    <source>
        <dbReference type="ARBA" id="ARBA00023034"/>
    </source>
</evidence>
<gene>
    <name evidence="13" type="ORF">PHYPSEUDO_005791</name>
</gene>
<keyword evidence="4" id="KW-0808">Transferase</keyword>
<dbReference type="PANTHER" id="PTHR31646:SF1">
    <property type="entry name" value="ALPHA-1,2-MANNOSYLTRANSFERASE MNN2"/>
    <property type="match status" value="1"/>
</dbReference>
<comment type="caution">
    <text evidence="13">The sequence shown here is derived from an EMBL/GenBank/DDBJ whole genome shotgun (WGS) entry which is preliminary data.</text>
</comment>
<sequence>MQVSTITRSWVVRAIITSIVLWEFSLVFVWSDAQTPDTTTRDQSQLQLLSSTPDQGLQTNSSVANSNLWTDSSSGSNSSAGRESNSTQEPSTIVSEGSASGENVPADTQEAASPTLSVVTASSVIVGGLKGEAPDKEAEETNSTRDTFANELNPALNESAETMLQTFLDNNGPSILGIPELVCLGWHQTGGCSPDGPRDVQNDAGCSVSIQAGTSGYCLMRHGRSGEKVRVMRVGCSSLRDKVAFSCDDAADFARVAPQIDALKKAKQHEASQAQVRGEEVEFEPTKGIVLVMYPKLLSSVYATIRLIRSYECFLPVELWYLESEMGANPLEGSVILQSIVSDYGPISLHGIANEYVRGFMTKIHALAHSELDQVLFLDADNVPVKDPTFLFTTPEFKKTGAIFWPDFWHPGNTIFNIKAESLLWELIDMPFVNMFEQESGQLLVDRRRAAVALEIVQLLALRQPNRFELLNLLYGDKDLFRMAWLKTNTPFHMIGTPAAAAGMVSANQFCGMTMVQHDTQGEVLFLHHNGKKLIGDADQRHVWTHLQSFVFPEHLAALSADATERYAYMADNYLVGIYGASDAFPGLSMCYRVKTEYYRLTPWETLPWHDIEQRLHEFVQEASNLEQ</sequence>
<evidence type="ECO:0000256" key="1">
    <source>
        <dbReference type="ARBA" id="ARBA00004394"/>
    </source>
</evidence>
<dbReference type="AlphaFoldDB" id="A0A8T1VNJ7"/>
<feature type="region of interest" description="Disordered" evidence="11">
    <location>
        <begin position="51"/>
        <end position="115"/>
    </location>
</feature>
<evidence type="ECO:0000256" key="10">
    <source>
        <dbReference type="ARBA" id="ARBA00037847"/>
    </source>
</evidence>
<keyword evidence="8" id="KW-0333">Golgi apparatus</keyword>
<evidence type="ECO:0000313" key="13">
    <source>
        <dbReference type="EMBL" id="KAG7381633.1"/>
    </source>
</evidence>
<evidence type="ECO:0000256" key="9">
    <source>
        <dbReference type="ARBA" id="ARBA00023136"/>
    </source>
</evidence>
<dbReference type="GO" id="GO:0000139">
    <property type="term" value="C:Golgi membrane"/>
    <property type="evidence" value="ECO:0007669"/>
    <property type="project" value="UniProtKB-SubCell"/>
</dbReference>
<keyword evidence="9 12" id="KW-0472">Membrane</keyword>
<dbReference type="Proteomes" id="UP000694044">
    <property type="component" value="Unassembled WGS sequence"/>
</dbReference>
<feature type="compositionally biased region" description="Polar residues" evidence="11">
    <location>
        <begin position="87"/>
        <end position="101"/>
    </location>
</feature>
<feature type="transmembrane region" description="Helical" evidence="12">
    <location>
        <begin position="12"/>
        <end position="31"/>
    </location>
</feature>
<dbReference type="PANTHER" id="PTHR31646">
    <property type="entry name" value="ALPHA-1,2-MANNOSYLTRANSFERASE MNN2"/>
    <property type="match status" value="1"/>
</dbReference>
<keyword evidence="6" id="KW-0735">Signal-anchor</keyword>
<evidence type="ECO:0000256" key="2">
    <source>
        <dbReference type="ARBA" id="ARBA00004606"/>
    </source>
</evidence>
<reference evidence="13" key="1">
    <citation type="submission" date="2021-02" db="EMBL/GenBank/DDBJ databases">
        <authorList>
            <person name="Palmer J.M."/>
        </authorList>
    </citation>
    <scope>NUCLEOTIDE SEQUENCE</scope>
    <source>
        <strain evidence="13">SCRP734</strain>
    </source>
</reference>
<keyword evidence="5 12" id="KW-0812">Transmembrane</keyword>
<keyword evidence="7 12" id="KW-1133">Transmembrane helix</keyword>
<organism evidence="13 14">
    <name type="scientific">Phytophthora pseudosyringae</name>
    <dbReference type="NCBI Taxonomy" id="221518"/>
    <lineage>
        <taxon>Eukaryota</taxon>
        <taxon>Sar</taxon>
        <taxon>Stramenopiles</taxon>
        <taxon>Oomycota</taxon>
        <taxon>Peronosporomycetes</taxon>
        <taxon>Peronosporales</taxon>
        <taxon>Peronosporaceae</taxon>
        <taxon>Phytophthora</taxon>
    </lineage>
</organism>
<accession>A0A8T1VNJ7</accession>
<keyword evidence="14" id="KW-1185">Reference proteome</keyword>
<comment type="similarity">
    <text evidence="3">Belongs to the MNN1/MNT family.</text>
</comment>
<dbReference type="GO" id="GO:0046354">
    <property type="term" value="P:mannan biosynthetic process"/>
    <property type="evidence" value="ECO:0007669"/>
    <property type="project" value="TreeGrafter"/>
</dbReference>
<evidence type="ECO:0000256" key="12">
    <source>
        <dbReference type="SAM" id="Phobius"/>
    </source>
</evidence>
<evidence type="ECO:0000256" key="4">
    <source>
        <dbReference type="ARBA" id="ARBA00022679"/>
    </source>
</evidence>
<evidence type="ECO:0000256" key="6">
    <source>
        <dbReference type="ARBA" id="ARBA00022968"/>
    </source>
</evidence>